<reference evidence="2" key="1">
    <citation type="journal article" date="2006" name="PLoS Biol.">
        <title>Macronuclear genome sequence of the ciliate Tetrahymena thermophila, a model eukaryote.</title>
        <authorList>
            <person name="Eisen J.A."/>
            <person name="Coyne R.S."/>
            <person name="Wu M."/>
            <person name="Wu D."/>
            <person name="Thiagarajan M."/>
            <person name="Wortman J.R."/>
            <person name="Badger J.H."/>
            <person name="Ren Q."/>
            <person name="Amedeo P."/>
            <person name="Jones K.M."/>
            <person name="Tallon L.J."/>
            <person name="Delcher A.L."/>
            <person name="Salzberg S.L."/>
            <person name="Silva J.C."/>
            <person name="Haas B.J."/>
            <person name="Majoros W.H."/>
            <person name="Farzad M."/>
            <person name="Carlton J.M."/>
            <person name="Smith R.K. Jr."/>
            <person name="Garg J."/>
            <person name="Pearlman R.E."/>
            <person name="Karrer K.M."/>
            <person name="Sun L."/>
            <person name="Manning G."/>
            <person name="Elde N.C."/>
            <person name="Turkewitz A.P."/>
            <person name="Asai D.J."/>
            <person name="Wilkes D.E."/>
            <person name="Wang Y."/>
            <person name="Cai H."/>
            <person name="Collins K."/>
            <person name="Stewart B.A."/>
            <person name="Lee S.R."/>
            <person name="Wilamowska K."/>
            <person name="Weinberg Z."/>
            <person name="Ruzzo W.L."/>
            <person name="Wloga D."/>
            <person name="Gaertig J."/>
            <person name="Frankel J."/>
            <person name="Tsao C.-C."/>
            <person name="Gorovsky M.A."/>
            <person name="Keeling P.J."/>
            <person name="Waller R.F."/>
            <person name="Patron N.J."/>
            <person name="Cherry J.M."/>
            <person name="Stover N.A."/>
            <person name="Krieger C.J."/>
            <person name="del Toro C."/>
            <person name="Ryder H.F."/>
            <person name="Williamson S.C."/>
            <person name="Barbeau R.A."/>
            <person name="Hamilton E.P."/>
            <person name="Orias E."/>
        </authorList>
    </citation>
    <scope>NUCLEOTIDE SEQUENCE [LARGE SCALE GENOMIC DNA]</scope>
    <source>
        <strain evidence="2">SB210</strain>
    </source>
</reference>
<sequence length="188" mass="22721">MNTIPLSDGKDNCICDSISDQYCYLFLFTRPQESSLEANKFIEVQQGSFRIFNLSRAKTEHKKLLVFCKSYRTIICIIFYLVAKSNKRNIEVEVFFEILKVILKLQKERTCCYFAHIFVLDQKILKQIRIYYLIQQQRYFFSYSFCKAKFHKQRVYKNFEKLAYSNFIKFKNKNLRCTIMFVVKLQLF</sequence>
<dbReference type="RefSeq" id="XP_012655015.1">
    <property type="nucleotide sequence ID" value="XM_012799561.1"/>
</dbReference>
<dbReference type="InParanoid" id="W7XHB6"/>
<organism evidence="1 2">
    <name type="scientific">Tetrahymena thermophila (strain SB210)</name>
    <dbReference type="NCBI Taxonomy" id="312017"/>
    <lineage>
        <taxon>Eukaryota</taxon>
        <taxon>Sar</taxon>
        <taxon>Alveolata</taxon>
        <taxon>Ciliophora</taxon>
        <taxon>Intramacronucleata</taxon>
        <taxon>Oligohymenophorea</taxon>
        <taxon>Hymenostomatida</taxon>
        <taxon>Tetrahymenina</taxon>
        <taxon>Tetrahymenidae</taxon>
        <taxon>Tetrahymena</taxon>
    </lineage>
</organism>
<dbReference type="Proteomes" id="UP000009168">
    <property type="component" value="Unassembled WGS sequence"/>
</dbReference>
<protein>
    <submittedName>
        <fullName evidence="1">Uncharacterized protein</fullName>
    </submittedName>
</protein>
<dbReference type="EMBL" id="GG662521">
    <property type="protein sequence ID" value="EWS72444.1"/>
    <property type="molecule type" value="Genomic_DNA"/>
</dbReference>
<evidence type="ECO:0000313" key="1">
    <source>
        <dbReference type="EMBL" id="EWS72444.1"/>
    </source>
</evidence>
<accession>W7XHB6</accession>
<dbReference type="KEGG" id="tet:TTHERM_001014502"/>
<evidence type="ECO:0000313" key="2">
    <source>
        <dbReference type="Proteomes" id="UP000009168"/>
    </source>
</evidence>
<name>W7XHB6_TETTS</name>
<proteinExistence type="predicted"/>
<gene>
    <name evidence="1" type="ORF">TTHERM_001014502</name>
</gene>
<dbReference type="GeneID" id="24441407"/>
<dbReference type="AlphaFoldDB" id="W7XHB6"/>
<keyword evidence="2" id="KW-1185">Reference proteome</keyword>